<evidence type="ECO:0000256" key="4">
    <source>
        <dbReference type="ARBA" id="ARBA00030248"/>
    </source>
</evidence>
<evidence type="ECO:0000259" key="6">
    <source>
        <dbReference type="PROSITE" id="PS50522"/>
    </source>
</evidence>
<keyword evidence="2" id="KW-0547">Nucleotide-binding</keyword>
<dbReference type="GO" id="GO:0000166">
    <property type="term" value="F:nucleotide binding"/>
    <property type="evidence" value="ECO:0007669"/>
    <property type="project" value="UniProtKB-KW"/>
</dbReference>
<evidence type="ECO:0000256" key="1">
    <source>
        <dbReference type="ARBA" id="ARBA00012494"/>
    </source>
</evidence>
<accession>A0A1B3Q5V2</accession>
<dbReference type="SUPFAM" id="SSF56672">
    <property type="entry name" value="DNA/RNA polymerases"/>
    <property type="match status" value="1"/>
</dbReference>
<evidence type="ECO:0000256" key="3">
    <source>
        <dbReference type="ARBA" id="ARBA00022953"/>
    </source>
</evidence>
<dbReference type="InterPro" id="IPR043502">
    <property type="entry name" value="DNA/RNA_pol_sf"/>
</dbReference>
<evidence type="ECO:0000313" key="7">
    <source>
        <dbReference type="EMBL" id="AOG30806.1"/>
    </source>
</evidence>
<reference evidence="7" key="1">
    <citation type="submission" date="2016-04" db="EMBL/GenBank/DDBJ databases">
        <authorList>
            <person name="Evans L.H."/>
            <person name="Alamgir A."/>
            <person name="Owens N."/>
            <person name="Weber N.D."/>
            <person name="Virtaneva K."/>
            <person name="Barbian K."/>
            <person name="Babar A."/>
            <person name="Rosenke K."/>
        </authorList>
    </citation>
    <scope>NUCLEOTIDE SEQUENCE</scope>
    <source>
        <strain evidence="7">WP1</strain>
    </source>
</reference>
<evidence type="ECO:0000256" key="2">
    <source>
        <dbReference type="ARBA" id="ARBA00022741"/>
    </source>
</evidence>
<feature type="binding site" evidence="5">
    <location>
        <position position="334"/>
    </location>
    <ligand>
        <name>Mg(2+)</name>
        <dbReference type="ChEBI" id="CHEBI:18420"/>
        <label>2</label>
    </ligand>
</feature>
<comment type="cofactor">
    <cofactor evidence="5">
        <name>Mg(2+)</name>
        <dbReference type="ChEBI" id="CHEBI:18420"/>
    </cofactor>
    <text evidence="5">Binds 2 Mg(2+) per subunit.</text>
</comment>
<evidence type="ECO:0000256" key="5">
    <source>
        <dbReference type="PIRSR" id="PIRSR605093-1"/>
    </source>
</evidence>
<keyword evidence="5" id="KW-0460">Magnesium</keyword>
<dbReference type="InterPro" id="IPR005093">
    <property type="entry name" value="RNArep_beta"/>
</dbReference>
<dbReference type="Pfam" id="PF03431">
    <property type="entry name" value="RNA_replicase_B"/>
    <property type="match status" value="1"/>
</dbReference>
<feature type="domain" description="RdRp catalytic" evidence="6">
    <location>
        <begin position="319"/>
        <end position="462"/>
    </location>
</feature>
<name>A0A1B3Q5V2_9VIRU</name>
<dbReference type="GO" id="GO:0039694">
    <property type="term" value="P:viral RNA genome replication"/>
    <property type="evidence" value="ECO:0007669"/>
    <property type="project" value="InterPro"/>
</dbReference>
<protein>
    <recommendedName>
        <fullName evidence="1">RNA-directed RNA polymerase</fullName>
        <ecNumber evidence="1">2.7.7.48</ecNumber>
    </recommendedName>
    <alternativeName>
        <fullName evidence="4">RNA replicase beta chain</fullName>
    </alternativeName>
</protein>
<proteinExistence type="predicted"/>
<feature type="binding site" evidence="5">
    <location>
        <position position="430"/>
    </location>
    <ligand>
        <name>Mg(2+)</name>
        <dbReference type="ChEBI" id="CHEBI:18420"/>
        <label>2</label>
    </ligand>
</feature>
<organism evidence="7">
    <name type="scientific">ssRNA phage DC</name>
    <dbReference type="NCBI Taxonomy" id="1892901"/>
    <lineage>
        <taxon>Viruses</taxon>
    </lineage>
</organism>
<dbReference type="PROSITE" id="PS50522">
    <property type="entry name" value="RDRP_PHAGE"/>
    <property type="match status" value="1"/>
</dbReference>
<sequence length="730" mass="84633">MKISFNDAYKASKSIVSQIRGKRTFNGERLTGLNKWKVISAQKLFVLTLCSFRAEEGTKLKVGLLAKLVDLLNKMDVKHLLTILGDMDSALLQNKPYLPNQWQSDNQVELRFVEVFQSLAKPFLHRWFINNDEYAFAKLHQLYAFQSRLSLELSELRQTAYDAWLSTEMTCFDLPARGREAELISGWFPLSAYADFYSNFLPAHGSGAVSESCDSPLRKWEYTFLTANGKLLLKQLGIQECEFNLVYDWHSDVTAYAKTPCRVVFVNKTWKTYRTISCEVTNNMFLQQGVGRCLDVWLKGRYSEFSRYYSIDSEFVNRRLAFLGSLHGVYDTIDLSAASDSVSWELVKSWFQKSFLNVAIRCTRTKYVTVKDPRYNTWSVYEQTKFAPMGSRMCFPVETIVFGAIAKAACEAARLSKDTEVFPNFVVYGDDIVIRHEATPYLLTRLKECGFSVNTNKSFTDFTYKFCFRESCGAEYLNGIDVCPIRLSRNGFQGLLPDSPPMEYSSAYLRQVAGLIQLANNTRLKIPFVHRYLVENILSQNLPIAWDDGSSGLYSERPSYKGYNLYRRRWNRDYQRDEIQIFNLCLEDKIIPQRPLDYPYCPRRSEYSSNDEYEREFKEWVYQYELWYDQRELVKLKEEYDNSPQRLYTTLVALEKRPKIPLQDESGSPSSKILPEKMTLKLEWVEEDTHLLIPGTQCTKTVTRGELLVRLCSGLAALLGRVATQSKRWD</sequence>
<dbReference type="GO" id="GO:0046872">
    <property type="term" value="F:metal ion binding"/>
    <property type="evidence" value="ECO:0007669"/>
    <property type="project" value="UniProtKB-KW"/>
</dbReference>
<keyword evidence="5" id="KW-0479">Metal-binding</keyword>
<feature type="binding site" evidence="5">
    <location>
        <position position="431"/>
    </location>
    <ligand>
        <name>Mg(2+)</name>
        <dbReference type="ChEBI" id="CHEBI:18420"/>
        <label>2</label>
    </ligand>
</feature>
<dbReference type="EMBL" id="KX160091">
    <property type="protein sequence ID" value="AOG30806.1"/>
    <property type="molecule type" value="Genomic_RNA"/>
</dbReference>
<keyword evidence="3" id="KW-0693">Viral RNA replication</keyword>
<dbReference type="GO" id="GO:0003968">
    <property type="term" value="F:RNA-directed RNA polymerase activity"/>
    <property type="evidence" value="ECO:0007669"/>
    <property type="project" value="UniProtKB-EC"/>
</dbReference>
<dbReference type="InterPro" id="IPR007096">
    <property type="entry name" value="RNA-dir_Rpol_cat_phage"/>
</dbReference>
<dbReference type="EC" id="2.7.7.48" evidence="1"/>